<dbReference type="EMBL" id="JALJXV010000006">
    <property type="protein sequence ID" value="MCP1675463.1"/>
    <property type="molecule type" value="Genomic_DNA"/>
</dbReference>
<dbReference type="GO" id="GO:0016788">
    <property type="term" value="F:hydrolase activity, acting on ester bonds"/>
    <property type="evidence" value="ECO:0007669"/>
    <property type="project" value="UniProtKB-ARBA"/>
</dbReference>
<keyword evidence="3" id="KW-1185">Reference proteome</keyword>
<evidence type="ECO:0000313" key="2">
    <source>
        <dbReference type="EMBL" id="MCP1675463.1"/>
    </source>
</evidence>
<evidence type="ECO:0000259" key="1">
    <source>
        <dbReference type="Pfam" id="PF13472"/>
    </source>
</evidence>
<dbReference type="Pfam" id="PF13472">
    <property type="entry name" value="Lipase_GDSL_2"/>
    <property type="match status" value="1"/>
</dbReference>
<dbReference type="RefSeq" id="WP_253478940.1">
    <property type="nucleotide sequence ID" value="NZ_JALJXV010000006.1"/>
</dbReference>
<dbReference type="InterPro" id="IPR036514">
    <property type="entry name" value="SGNH_hydro_sf"/>
</dbReference>
<dbReference type="InterPro" id="IPR013830">
    <property type="entry name" value="SGNH_hydro"/>
</dbReference>
<name>A0AAE3G6U3_9GAMM</name>
<dbReference type="CDD" id="cd00229">
    <property type="entry name" value="SGNH_hydrolase"/>
    <property type="match status" value="1"/>
</dbReference>
<dbReference type="SUPFAM" id="SSF52266">
    <property type="entry name" value="SGNH hydrolase"/>
    <property type="match status" value="1"/>
</dbReference>
<proteinExistence type="predicted"/>
<feature type="domain" description="SGNH hydrolase-type esterase" evidence="1">
    <location>
        <begin position="236"/>
        <end position="413"/>
    </location>
</feature>
<sequence length="482" mass="52673">MPFIDLFDRPDSSTVGNDWVDNLGNIFSIEAARLRSANTSSTPSGFSQARSHFLFRPAAEQSLDQDYEFVLKATSDDSVNFGVAARHQATDLINTGKEDENSFWLIGFSYAGDTELRCDWWRTVENSSTNVSIDNVTLPSRIDLRIRIRIRGANPTVFTADIFRADNNEFIAQRTREDSAGVQVAGRYAMVVWGVSSTIGNTFVDYVSYAPDLGPVGDPVDDPDPDPEPTVKSVYVLGSSTADGNSVATGESWPELLAAEEEYAVTNFASSGETITYSAPDGYSVLSGWSAVNTTANVTAAIAAGADLIVVNFPSNWANPSGADGTVEQYMDVARAIRDACVAAEVDYRFFETQPRNFNQEARDKLAAGAVAISTEFGPRAVQIYDELADTDGTFKSEYDSGDGVHPNAAGHQFLFDQLLASLESPPRIKTLRTLQHPDWITKPSEDVPENRLAAEEVDDNFLALWEHIEALRLRVEQLEGG</sequence>
<protein>
    <submittedName>
        <fullName evidence="2">Lysophospholipase L1-like esterase</fullName>
    </submittedName>
</protein>
<dbReference type="Proteomes" id="UP001205843">
    <property type="component" value="Unassembled WGS sequence"/>
</dbReference>
<organism evidence="2 3">
    <name type="scientific">Natronocella acetinitrilica</name>
    <dbReference type="NCBI Taxonomy" id="414046"/>
    <lineage>
        <taxon>Bacteria</taxon>
        <taxon>Pseudomonadati</taxon>
        <taxon>Pseudomonadota</taxon>
        <taxon>Gammaproteobacteria</taxon>
        <taxon>Chromatiales</taxon>
        <taxon>Ectothiorhodospiraceae</taxon>
        <taxon>Natronocella</taxon>
    </lineage>
</organism>
<accession>A0AAE3G6U3</accession>
<evidence type="ECO:0000313" key="3">
    <source>
        <dbReference type="Proteomes" id="UP001205843"/>
    </source>
</evidence>
<comment type="caution">
    <text evidence="2">The sequence shown here is derived from an EMBL/GenBank/DDBJ whole genome shotgun (WGS) entry which is preliminary data.</text>
</comment>
<reference evidence="2" key="1">
    <citation type="submission" date="2022-03" db="EMBL/GenBank/DDBJ databases">
        <title>Genomic Encyclopedia of Type Strains, Phase III (KMG-III): the genomes of soil and plant-associated and newly described type strains.</title>
        <authorList>
            <person name="Whitman W."/>
        </authorList>
    </citation>
    <scope>NUCLEOTIDE SEQUENCE</scope>
    <source>
        <strain evidence="2">ANL 6-2</strain>
    </source>
</reference>
<dbReference type="Gene3D" id="3.40.50.1110">
    <property type="entry name" value="SGNH hydrolase"/>
    <property type="match status" value="1"/>
</dbReference>
<gene>
    <name evidence="2" type="ORF">J2T57_002613</name>
</gene>
<dbReference type="AlphaFoldDB" id="A0AAE3G6U3"/>